<sequence length="76" mass="9123">MLLDLLAVVSILAGHRAGHRKGYVRVMFIGWWYRSRKPSVVLIRNDEFIHEDNICRWFWIELDGFLFDDDGWLDKN</sequence>
<name>A0AAV4SQG0_CAEEX</name>
<organism evidence="2 3">
    <name type="scientific">Caerostris extrusa</name>
    <name type="common">Bark spider</name>
    <name type="synonym">Caerostris bankana</name>
    <dbReference type="NCBI Taxonomy" id="172846"/>
    <lineage>
        <taxon>Eukaryota</taxon>
        <taxon>Metazoa</taxon>
        <taxon>Ecdysozoa</taxon>
        <taxon>Arthropoda</taxon>
        <taxon>Chelicerata</taxon>
        <taxon>Arachnida</taxon>
        <taxon>Araneae</taxon>
        <taxon>Araneomorphae</taxon>
        <taxon>Entelegynae</taxon>
        <taxon>Araneoidea</taxon>
        <taxon>Araneidae</taxon>
        <taxon>Caerostris</taxon>
    </lineage>
</organism>
<keyword evidence="1" id="KW-0732">Signal</keyword>
<dbReference type="AlphaFoldDB" id="A0AAV4SQG0"/>
<reference evidence="2 3" key="1">
    <citation type="submission" date="2021-06" db="EMBL/GenBank/DDBJ databases">
        <title>Caerostris extrusa draft genome.</title>
        <authorList>
            <person name="Kono N."/>
            <person name="Arakawa K."/>
        </authorList>
    </citation>
    <scope>NUCLEOTIDE SEQUENCE [LARGE SCALE GENOMIC DNA]</scope>
</reference>
<evidence type="ECO:0000256" key="1">
    <source>
        <dbReference type="SAM" id="SignalP"/>
    </source>
</evidence>
<keyword evidence="3" id="KW-1185">Reference proteome</keyword>
<accession>A0AAV4SQG0</accession>
<comment type="caution">
    <text evidence="2">The sequence shown here is derived from an EMBL/GenBank/DDBJ whole genome shotgun (WGS) entry which is preliminary data.</text>
</comment>
<protein>
    <recommendedName>
        <fullName evidence="4">Secreted protein</fullName>
    </recommendedName>
</protein>
<feature type="signal peptide" evidence="1">
    <location>
        <begin position="1"/>
        <end position="17"/>
    </location>
</feature>
<evidence type="ECO:0008006" key="4">
    <source>
        <dbReference type="Google" id="ProtNLM"/>
    </source>
</evidence>
<feature type="chain" id="PRO_5043921231" description="Secreted protein" evidence="1">
    <location>
        <begin position="18"/>
        <end position="76"/>
    </location>
</feature>
<dbReference type="EMBL" id="BPLR01009925">
    <property type="protein sequence ID" value="GIY35521.1"/>
    <property type="molecule type" value="Genomic_DNA"/>
</dbReference>
<evidence type="ECO:0000313" key="2">
    <source>
        <dbReference type="EMBL" id="GIY35521.1"/>
    </source>
</evidence>
<dbReference type="Proteomes" id="UP001054945">
    <property type="component" value="Unassembled WGS sequence"/>
</dbReference>
<gene>
    <name evidence="2" type="ORF">CEXT_410991</name>
</gene>
<evidence type="ECO:0000313" key="3">
    <source>
        <dbReference type="Proteomes" id="UP001054945"/>
    </source>
</evidence>
<proteinExistence type="predicted"/>